<protein>
    <submittedName>
        <fullName evidence="2">Putative hydrolase of the HAD superfamily</fullName>
    </submittedName>
</protein>
<gene>
    <name evidence="2" type="ORF">BCL67_11536</name>
</gene>
<dbReference type="OrthoDB" id="9810501at2"/>
<evidence type="ECO:0000256" key="1">
    <source>
        <dbReference type="ARBA" id="ARBA00022801"/>
    </source>
</evidence>
<reference evidence="2 3" key="1">
    <citation type="submission" date="2018-03" db="EMBL/GenBank/DDBJ databases">
        <title>Comparative analysis of microorganisms from saline springs in Andes Mountain Range, Colombia.</title>
        <authorList>
            <person name="Rubin E."/>
        </authorList>
    </citation>
    <scope>NUCLEOTIDE SEQUENCE [LARGE SCALE GENOMIC DNA]</scope>
    <source>
        <strain evidence="2 3">CG 35</strain>
    </source>
</reference>
<sequence>MSMVKAVGFDLDGTLFDHRGSAESGVDRFFKELGLDQSYQARDIWFAAEEAQFERWRSGEISFQEQRRERLRAVLPVLGITPPTTATRLDELFEVYVEAYRDEWRAFPDSLELLTALRAAGYRTGLLTNGTEAQQLDKLRCTGLDRAFDFIGISEAIGAQKPDARAFHALAQGLRFDPAECLFVGDHPIHDVAGARATGMSGLLVDRSADPPGSIAEAVNAYLRGGSRLASEGFRGQGT</sequence>
<dbReference type="PRINTS" id="PR00413">
    <property type="entry name" value="HADHALOGNASE"/>
</dbReference>
<dbReference type="NCBIfam" id="TIGR01509">
    <property type="entry name" value="HAD-SF-IA-v3"/>
    <property type="match status" value="1"/>
</dbReference>
<name>A0A2T0YFA3_9MICC</name>
<dbReference type="EMBL" id="PVTY01000015">
    <property type="protein sequence ID" value="PRZ13432.1"/>
    <property type="molecule type" value="Genomic_DNA"/>
</dbReference>
<dbReference type="SFLD" id="SFLDS00003">
    <property type="entry name" value="Haloacid_Dehalogenase"/>
    <property type="match status" value="1"/>
</dbReference>
<organism evidence="2 3">
    <name type="scientific">Nesterenkonia sandarakina</name>
    <dbReference type="NCBI Taxonomy" id="272918"/>
    <lineage>
        <taxon>Bacteria</taxon>
        <taxon>Bacillati</taxon>
        <taxon>Actinomycetota</taxon>
        <taxon>Actinomycetes</taxon>
        <taxon>Micrococcales</taxon>
        <taxon>Micrococcaceae</taxon>
        <taxon>Nesterenkonia</taxon>
    </lineage>
</organism>
<dbReference type="PANTHER" id="PTHR43316">
    <property type="entry name" value="HYDROLASE, HALOACID DELAHOGENASE-RELATED"/>
    <property type="match status" value="1"/>
</dbReference>
<dbReference type="InterPro" id="IPR036412">
    <property type="entry name" value="HAD-like_sf"/>
</dbReference>
<evidence type="ECO:0000313" key="2">
    <source>
        <dbReference type="EMBL" id="PRZ13432.1"/>
    </source>
</evidence>
<comment type="caution">
    <text evidence="2">The sequence shown here is derived from an EMBL/GenBank/DDBJ whole genome shotgun (WGS) entry which is preliminary data.</text>
</comment>
<dbReference type="NCBIfam" id="TIGR01549">
    <property type="entry name" value="HAD-SF-IA-v1"/>
    <property type="match status" value="1"/>
</dbReference>
<dbReference type="AlphaFoldDB" id="A0A2T0YFA3"/>
<keyword evidence="1 2" id="KW-0378">Hydrolase</keyword>
<keyword evidence="3" id="KW-1185">Reference proteome</keyword>
<dbReference type="SFLD" id="SFLDG01129">
    <property type="entry name" value="C1.5:_HAD__Beta-PGM__Phosphata"/>
    <property type="match status" value="1"/>
</dbReference>
<evidence type="ECO:0000313" key="3">
    <source>
        <dbReference type="Proteomes" id="UP000238217"/>
    </source>
</evidence>
<dbReference type="GO" id="GO:0016787">
    <property type="term" value="F:hydrolase activity"/>
    <property type="evidence" value="ECO:0007669"/>
    <property type="project" value="UniProtKB-KW"/>
</dbReference>
<dbReference type="Pfam" id="PF00702">
    <property type="entry name" value="Hydrolase"/>
    <property type="match status" value="1"/>
</dbReference>
<dbReference type="Gene3D" id="3.40.50.1000">
    <property type="entry name" value="HAD superfamily/HAD-like"/>
    <property type="match status" value="1"/>
</dbReference>
<dbReference type="InterPro" id="IPR023214">
    <property type="entry name" value="HAD_sf"/>
</dbReference>
<accession>A0A2T0YFA3</accession>
<dbReference type="Proteomes" id="UP000238217">
    <property type="component" value="Unassembled WGS sequence"/>
</dbReference>
<dbReference type="Gene3D" id="1.20.120.1600">
    <property type="match status" value="1"/>
</dbReference>
<dbReference type="InterPro" id="IPR051540">
    <property type="entry name" value="S-2-haloacid_dehalogenase"/>
</dbReference>
<dbReference type="SUPFAM" id="SSF56784">
    <property type="entry name" value="HAD-like"/>
    <property type="match status" value="1"/>
</dbReference>
<dbReference type="InterPro" id="IPR006439">
    <property type="entry name" value="HAD-SF_hydro_IA"/>
</dbReference>
<proteinExistence type="predicted"/>